<dbReference type="OrthoDB" id="3682027at2759"/>
<evidence type="ECO:0000313" key="2">
    <source>
        <dbReference type="Proteomes" id="UP000799753"/>
    </source>
</evidence>
<protein>
    <submittedName>
        <fullName evidence="1">Uncharacterized protein</fullName>
    </submittedName>
</protein>
<dbReference type="CDD" id="cd09917">
    <property type="entry name" value="F-box_SF"/>
    <property type="match status" value="1"/>
</dbReference>
<organism evidence="1 2">
    <name type="scientific">Massarina eburnea CBS 473.64</name>
    <dbReference type="NCBI Taxonomy" id="1395130"/>
    <lineage>
        <taxon>Eukaryota</taxon>
        <taxon>Fungi</taxon>
        <taxon>Dikarya</taxon>
        <taxon>Ascomycota</taxon>
        <taxon>Pezizomycotina</taxon>
        <taxon>Dothideomycetes</taxon>
        <taxon>Pleosporomycetidae</taxon>
        <taxon>Pleosporales</taxon>
        <taxon>Massarineae</taxon>
        <taxon>Massarinaceae</taxon>
        <taxon>Massarina</taxon>
    </lineage>
</organism>
<dbReference type="EMBL" id="MU006777">
    <property type="protein sequence ID" value="KAF2645308.1"/>
    <property type="molecule type" value="Genomic_DNA"/>
</dbReference>
<sequence length="401" mass="45883">MATLHASDPPLLRIPDEITLHILRQLPSQRPKLRRQDLRNLTLVCKRIHPFALEMLLVEPTVHVFKAHGLLRMYFKYPNLADKVKSLELISECLCEDNPEIQACHYDLSQMKPANDVDFWISCFNVCTEFAPDCPALVNEHMECLETTEYPNAVLGVMLLRLRGLKHLFMGTTLLSHLSVLGPCVTPKDHILLGSDRFGSSLPVSNLWGAEFLERIYSRLAPNITQLELPYAWEGSRSTPMESAHDLSHFSSLTHLVVHQDALCDYDLGQALPRSLKLIAITARRSTADRLVSYLGSLLLHKPKLLPNLENIHLHHDWNDYVAGWYCRRPIRELEHDYIKKKLDRVAKVAALHGVQISIFHPKTDILHYTPWDPTYIVGDQEPEYGSMVLDVLDARRISFE</sequence>
<proteinExistence type="predicted"/>
<dbReference type="Proteomes" id="UP000799753">
    <property type="component" value="Unassembled WGS sequence"/>
</dbReference>
<gene>
    <name evidence="1" type="ORF">P280DRAFT_513219</name>
</gene>
<evidence type="ECO:0000313" key="1">
    <source>
        <dbReference type="EMBL" id="KAF2645308.1"/>
    </source>
</evidence>
<accession>A0A6A6SFV7</accession>
<keyword evidence="2" id="KW-1185">Reference proteome</keyword>
<reference evidence="1" key="1">
    <citation type="journal article" date="2020" name="Stud. Mycol.">
        <title>101 Dothideomycetes genomes: a test case for predicting lifestyles and emergence of pathogens.</title>
        <authorList>
            <person name="Haridas S."/>
            <person name="Albert R."/>
            <person name="Binder M."/>
            <person name="Bloem J."/>
            <person name="Labutti K."/>
            <person name="Salamov A."/>
            <person name="Andreopoulos B."/>
            <person name="Baker S."/>
            <person name="Barry K."/>
            <person name="Bills G."/>
            <person name="Bluhm B."/>
            <person name="Cannon C."/>
            <person name="Castanera R."/>
            <person name="Culley D."/>
            <person name="Daum C."/>
            <person name="Ezra D."/>
            <person name="Gonzalez J."/>
            <person name="Henrissat B."/>
            <person name="Kuo A."/>
            <person name="Liang C."/>
            <person name="Lipzen A."/>
            <person name="Lutzoni F."/>
            <person name="Magnuson J."/>
            <person name="Mondo S."/>
            <person name="Nolan M."/>
            <person name="Ohm R."/>
            <person name="Pangilinan J."/>
            <person name="Park H.-J."/>
            <person name="Ramirez L."/>
            <person name="Alfaro M."/>
            <person name="Sun H."/>
            <person name="Tritt A."/>
            <person name="Yoshinaga Y."/>
            <person name="Zwiers L.-H."/>
            <person name="Turgeon B."/>
            <person name="Goodwin S."/>
            <person name="Spatafora J."/>
            <person name="Crous P."/>
            <person name="Grigoriev I."/>
        </authorList>
    </citation>
    <scope>NUCLEOTIDE SEQUENCE</scope>
    <source>
        <strain evidence="1">CBS 473.64</strain>
    </source>
</reference>
<dbReference type="AlphaFoldDB" id="A0A6A6SFV7"/>
<name>A0A6A6SFV7_9PLEO</name>